<sequence>MSTNEMLEETCTDPPRYRTAYACEGSQLRISCDEGHLVQLIRANYGRFSISICNEHGTLDWSVDCMSPRSFRVMQQSPGDLLPPTLGSEQQADRVVPRTPPPLPAVYQRPADLSTTTALR</sequence>
<dbReference type="Proteomes" id="UP000821837">
    <property type="component" value="Unassembled WGS sequence"/>
</dbReference>
<evidence type="ECO:0000313" key="2">
    <source>
        <dbReference type="EMBL" id="KAH7936419.1"/>
    </source>
</evidence>
<evidence type="ECO:0000256" key="1">
    <source>
        <dbReference type="SAM" id="MobiDB-lite"/>
    </source>
</evidence>
<organism evidence="2 3">
    <name type="scientific">Rhipicephalus sanguineus</name>
    <name type="common">Brown dog tick</name>
    <name type="synonym">Ixodes sanguineus</name>
    <dbReference type="NCBI Taxonomy" id="34632"/>
    <lineage>
        <taxon>Eukaryota</taxon>
        <taxon>Metazoa</taxon>
        <taxon>Ecdysozoa</taxon>
        <taxon>Arthropoda</taxon>
        <taxon>Chelicerata</taxon>
        <taxon>Arachnida</taxon>
        <taxon>Acari</taxon>
        <taxon>Parasitiformes</taxon>
        <taxon>Ixodida</taxon>
        <taxon>Ixodoidea</taxon>
        <taxon>Ixodidae</taxon>
        <taxon>Rhipicephalinae</taxon>
        <taxon>Rhipicephalus</taxon>
        <taxon>Rhipicephalus</taxon>
    </lineage>
</organism>
<protein>
    <submittedName>
        <fullName evidence="2">Uncharacterized protein</fullName>
    </submittedName>
</protein>
<dbReference type="InterPro" id="IPR043159">
    <property type="entry name" value="Lectin_gal-bd_sf"/>
</dbReference>
<accession>A0A9D4PFL5</accession>
<evidence type="ECO:0000313" key="3">
    <source>
        <dbReference type="Proteomes" id="UP000821837"/>
    </source>
</evidence>
<keyword evidence="3" id="KW-1185">Reference proteome</keyword>
<dbReference type="VEuPathDB" id="VectorBase:RSAN_026241"/>
<proteinExistence type="predicted"/>
<feature type="region of interest" description="Disordered" evidence="1">
    <location>
        <begin position="76"/>
        <end position="120"/>
    </location>
</feature>
<reference evidence="2" key="1">
    <citation type="journal article" date="2020" name="Cell">
        <title>Large-Scale Comparative Analyses of Tick Genomes Elucidate Their Genetic Diversity and Vector Capacities.</title>
        <authorList>
            <consortium name="Tick Genome and Microbiome Consortium (TIGMIC)"/>
            <person name="Jia N."/>
            <person name="Wang J."/>
            <person name="Shi W."/>
            <person name="Du L."/>
            <person name="Sun Y."/>
            <person name="Zhan W."/>
            <person name="Jiang J.F."/>
            <person name="Wang Q."/>
            <person name="Zhang B."/>
            <person name="Ji P."/>
            <person name="Bell-Sakyi L."/>
            <person name="Cui X.M."/>
            <person name="Yuan T.T."/>
            <person name="Jiang B.G."/>
            <person name="Yang W.F."/>
            <person name="Lam T.T."/>
            <person name="Chang Q.C."/>
            <person name="Ding S.J."/>
            <person name="Wang X.J."/>
            <person name="Zhu J.G."/>
            <person name="Ruan X.D."/>
            <person name="Zhao L."/>
            <person name="Wei J.T."/>
            <person name="Ye R.Z."/>
            <person name="Que T.C."/>
            <person name="Du C.H."/>
            <person name="Zhou Y.H."/>
            <person name="Cheng J.X."/>
            <person name="Dai P.F."/>
            <person name="Guo W.B."/>
            <person name="Han X.H."/>
            <person name="Huang E.J."/>
            <person name="Li L.F."/>
            <person name="Wei W."/>
            <person name="Gao Y.C."/>
            <person name="Liu J.Z."/>
            <person name="Shao H.Z."/>
            <person name="Wang X."/>
            <person name="Wang C.C."/>
            <person name="Yang T.C."/>
            <person name="Huo Q.B."/>
            <person name="Li W."/>
            <person name="Chen H.Y."/>
            <person name="Chen S.E."/>
            <person name="Zhou L.G."/>
            <person name="Ni X.B."/>
            <person name="Tian J.H."/>
            <person name="Sheng Y."/>
            <person name="Liu T."/>
            <person name="Pan Y.S."/>
            <person name="Xia L.Y."/>
            <person name="Li J."/>
            <person name="Zhao F."/>
            <person name="Cao W.C."/>
        </authorList>
    </citation>
    <scope>NUCLEOTIDE SEQUENCE</scope>
    <source>
        <strain evidence="2">Rsan-2018</strain>
    </source>
</reference>
<gene>
    <name evidence="2" type="ORF">HPB52_023404</name>
</gene>
<comment type="caution">
    <text evidence="2">The sequence shown here is derived from an EMBL/GenBank/DDBJ whole genome shotgun (WGS) entry which is preliminary data.</text>
</comment>
<name>A0A9D4PFL5_RHISA</name>
<dbReference type="Gene3D" id="2.60.120.740">
    <property type="match status" value="1"/>
</dbReference>
<dbReference type="AlphaFoldDB" id="A0A9D4PFL5"/>
<reference evidence="2" key="2">
    <citation type="submission" date="2021-09" db="EMBL/GenBank/DDBJ databases">
        <authorList>
            <person name="Jia N."/>
            <person name="Wang J."/>
            <person name="Shi W."/>
            <person name="Du L."/>
            <person name="Sun Y."/>
            <person name="Zhan W."/>
            <person name="Jiang J."/>
            <person name="Wang Q."/>
            <person name="Zhang B."/>
            <person name="Ji P."/>
            <person name="Sakyi L.B."/>
            <person name="Cui X."/>
            <person name="Yuan T."/>
            <person name="Jiang B."/>
            <person name="Yang W."/>
            <person name="Lam T.T.-Y."/>
            <person name="Chang Q."/>
            <person name="Ding S."/>
            <person name="Wang X."/>
            <person name="Zhu J."/>
            <person name="Ruan X."/>
            <person name="Zhao L."/>
            <person name="Wei J."/>
            <person name="Que T."/>
            <person name="Du C."/>
            <person name="Cheng J."/>
            <person name="Dai P."/>
            <person name="Han X."/>
            <person name="Huang E."/>
            <person name="Gao Y."/>
            <person name="Liu J."/>
            <person name="Shao H."/>
            <person name="Ye R."/>
            <person name="Li L."/>
            <person name="Wei W."/>
            <person name="Wang X."/>
            <person name="Wang C."/>
            <person name="Huo Q."/>
            <person name="Li W."/>
            <person name="Guo W."/>
            <person name="Chen H."/>
            <person name="Chen S."/>
            <person name="Zhou L."/>
            <person name="Zhou L."/>
            <person name="Ni X."/>
            <person name="Tian J."/>
            <person name="Zhou Y."/>
            <person name="Sheng Y."/>
            <person name="Liu T."/>
            <person name="Pan Y."/>
            <person name="Xia L."/>
            <person name="Li J."/>
            <person name="Zhao F."/>
            <person name="Cao W."/>
        </authorList>
    </citation>
    <scope>NUCLEOTIDE SEQUENCE</scope>
    <source>
        <strain evidence="2">Rsan-2018</strain>
        <tissue evidence="2">Larvae</tissue>
    </source>
</reference>
<dbReference type="EMBL" id="JABSTV010001255">
    <property type="protein sequence ID" value="KAH7936419.1"/>
    <property type="molecule type" value="Genomic_DNA"/>
</dbReference>